<dbReference type="GO" id="GO:0016020">
    <property type="term" value="C:membrane"/>
    <property type="evidence" value="ECO:0007669"/>
    <property type="project" value="GOC"/>
</dbReference>
<keyword evidence="1" id="KW-0472">Membrane</keyword>
<name>A0A937G2F4_9BACT</name>
<comment type="caution">
    <text evidence="2">The sequence shown here is derived from an EMBL/GenBank/DDBJ whole genome shotgun (WGS) entry which is preliminary data.</text>
</comment>
<reference evidence="2" key="1">
    <citation type="submission" date="2021-01" db="EMBL/GenBank/DDBJ databases">
        <title>Fulvivirga kasyanovii gen. nov., sp nov., a novel member of the phylum Bacteroidetes isolated from seawater in a mussel farm.</title>
        <authorList>
            <person name="Zhao L.-H."/>
            <person name="Wang Z.-J."/>
        </authorList>
    </citation>
    <scope>NUCLEOTIDE SEQUENCE</scope>
    <source>
        <strain evidence="2">29W222</strain>
    </source>
</reference>
<dbReference type="GO" id="GO:0046521">
    <property type="term" value="P:sphingoid catabolic process"/>
    <property type="evidence" value="ECO:0007669"/>
    <property type="project" value="TreeGrafter"/>
</dbReference>
<dbReference type="Pfam" id="PF06127">
    <property type="entry name" value="Mpo1-like"/>
    <property type="match status" value="1"/>
</dbReference>
<dbReference type="PANTHER" id="PTHR28026">
    <property type="entry name" value="DUF962 DOMAIN PROTEIN (AFU_ORTHOLOGUE AFUA_8G05310)"/>
    <property type="match status" value="1"/>
</dbReference>
<gene>
    <name evidence="2" type="ORF">JMN32_12940</name>
</gene>
<sequence>MRKIDQLLNEYGESHQNSTNKTIHWICVPLIFFSVVALIWSIPHGPLEQLLGNAGNPYVNWATVTLVVVLAYYITLSIPLAVGMMLFSVLCLFAAKNLDQSGFAPLWLIAVVIFVLAWIGQFYGHKVEGKKPSFFKDVQFLMIGPAWLMHFIFKKIGINY</sequence>
<proteinExistence type="predicted"/>
<dbReference type="Proteomes" id="UP000614216">
    <property type="component" value="Unassembled WGS sequence"/>
</dbReference>
<dbReference type="AlphaFoldDB" id="A0A937G2F4"/>
<keyword evidence="1" id="KW-1133">Transmembrane helix</keyword>
<keyword evidence="1" id="KW-0812">Transmembrane</keyword>
<feature type="transmembrane region" description="Helical" evidence="1">
    <location>
        <begin position="134"/>
        <end position="153"/>
    </location>
</feature>
<keyword evidence="3" id="KW-1185">Reference proteome</keyword>
<accession>A0A937G2F4</accession>
<dbReference type="RefSeq" id="WP_202856742.1">
    <property type="nucleotide sequence ID" value="NZ_JAEUGD010000042.1"/>
</dbReference>
<feature type="transmembrane region" description="Helical" evidence="1">
    <location>
        <begin position="102"/>
        <end position="122"/>
    </location>
</feature>
<evidence type="ECO:0000313" key="3">
    <source>
        <dbReference type="Proteomes" id="UP000614216"/>
    </source>
</evidence>
<evidence type="ECO:0000313" key="2">
    <source>
        <dbReference type="EMBL" id="MBL6447221.1"/>
    </source>
</evidence>
<evidence type="ECO:0000256" key="1">
    <source>
        <dbReference type="SAM" id="Phobius"/>
    </source>
</evidence>
<protein>
    <submittedName>
        <fullName evidence="2">DUF962 domain-containing protein</fullName>
    </submittedName>
</protein>
<dbReference type="PANTHER" id="PTHR28026:SF9">
    <property type="entry name" value="2-HYDROXY-PALMITIC ACID DIOXYGENASE MPO1"/>
    <property type="match status" value="1"/>
</dbReference>
<feature type="transmembrane region" description="Helical" evidence="1">
    <location>
        <begin position="23"/>
        <end position="42"/>
    </location>
</feature>
<feature type="transmembrane region" description="Helical" evidence="1">
    <location>
        <begin position="62"/>
        <end position="95"/>
    </location>
</feature>
<organism evidence="2 3">
    <name type="scientific">Fulvivirga marina</name>
    <dbReference type="NCBI Taxonomy" id="2494733"/>
    <lineage>
        <taxon>Bacteria</taxon>
        <taxon>Pseudomonadati</taxon>
        <taxon>Bacteroidota</taxon>
        <taxon>Cytophagia</taxon>
        <taxon>Cytophagales</taxon>
        <taxon>Fulvivirgaceae</taxon>
        <taxon>Fulvivirga</taxon>
    </lineage>
</organism>
<dbReference type="EMBL" id="JAEUGD010000042">
    <property type="protein sequence ID" value="MBL6447221.1"/>
    <property type="molecule type" value="Genomic_DNA"/>
</dbReference>
<dbReference type="InterPro" id="IPR009305">
    <property type="entry name" value="Mpo1-like"/>
</dbReference>